<reference evidence="2" key="1">
    <citation type="journal article" date="2014" name="Front. Microbiol.">
        <title>High frequency of phylogenetically diverse reductive dehalogenase-homologous genes in deep subseafloor sedimentary metagenomes.</title>
        <authorList>
            <person name="Kawai M."/>
            <person name="Futagami T."/>
            <person name="Toyoda A."/>
            <person name="Takaki Y."/>
            <person name="Nishi S."/>
            <person name="Hori S."/>
            <person name="Arai W."/>
            <person name="Tsubouchi T."/>
            <person name="Morono Y."/>
            <person name="Uchiyama I."/>
            <person name="Ito T."/>
            <person name="Fujiyama A."/>
            <person name="Inagaki F."/>
            <person name="Takami H."/>
        </authorList>
    </citation>
    <scope>NUCLEOTIDE SEQUENCE</scope>
    <source>
        <strain evidence="2">Expedition CK06-06</strain>
    </source>
</reference>
<feature type="non-terminal residue" evidence="2">
    <location>
        <position position="1"/>
    </location>
</feature>
<evidence type="ECO:0000256" key="1">
    <source>
        <dbReference type="SAM" id="MobiDB-lite"/>
    </source>
</evidence>
<accession>X1J927</accession>
<feature type="region of interest" description="Disordered" evidence="1">
    <location>
        <begin position="52"/>
        <end position="73"/>
    </location>
</feature>
<name>X1J927_9ZZZZ</name>
<proteinExistence type="predicted"/>
<sequence length="73" mass="7783">DPDKVGESVKALKEDITNLQQKEIDINLKDGVIPSKGETIAVDSAIEKFIENKNAGNTGGPFEGKEAPETKGD</sequence>
<feature type="compositionally biased region" description="Basic and acidic residues" evidence="1">
    <location>
        <begin position="63"/>
        <end position="73"/>
    </location>
</feature>
<gene>
    <name evidence="2" type="ORF">S03H2_50555</name>
</gene>
<evidence type="ECO:0000313" key="2">
    <source>
        <dbReference type="EMBL" id="GAH66278.1"/>
    </source>
</evidence>
<comment type="caution">
    <text evidence="2">The sequence shown here is derived from an EMBL/GenBank/DDBJ whole genome shotgun (WGS) entry which is preliminary data.</text>
</comment>
<protein>
    <submittedName>
        <fullName evidence="2">Uncharacterized protein</fullName>
    </submittedName>
</protein>
<organism evidence="2">
    <name type="scientific">marine sediment metagenome</name>
    <dbReference type="NCBI Taxonomy" id="412755"/>
    <lineage>
        <taxon>unclassified sequences</taxon>
        <taxon>metagenomes</taxon>
        <taxon>ecological metagenomes</taxon>
    </lineage>
</organism>
<dbReference type="EMBL" id="BARU01032020">
    <property type="protein sequence ID" value="GAH66278.1"/>
    <property type="molecule type" value="Genomic_DNA"/>
</dbReference>
<dbReference type="AlphaFoldDB" id="X1J927"/>